<keyword evidence="3" id="KW-0813">Transport</keyword>
<dbReference type="PANTHER" id="PTHR30472">
    <property type="entry name" value="FERRIC ENTEROBACTIN TRANSPORT SYSTEM PERMEASE PROTEIN"/>
    <property type="match status" value="1"/>
</dbReference>
<evidence type="ECO:0000256" key="6">
    <source>
        <dbReference type="ARBA" id="ARBA00022989"/>
    </source>
</evidence>
<protein>
    <submittedName>
        <fullName evidence="10">Iron chelate uptake ABC transporter family permease subunit</fullName>
    </submittedName>
</protein>
<dbReference type="EMBL" id="CP003540">
    <property type="protein sequence ID" value="AFK17548.2"/>
    <property type="molecule type" value="Genomic_DNA"/>
</dbReference>
<feature type="transmembrane region" description="Helical" evidence="9">
    <location>
        <begin position="88"/>
        <end position="105"/>
    </location>
</feature>
<comment type="subcellular location">
    <subcellularLocation>
        <location evidence="1">Cell membrane</location>
        <topology evidence="1">Multi-pass membrane protein</topology>
    </subcellularLocation>
</comment>
<dbReference type="CDD" id="cd06550">
    <property type="entry name" value="TM_ABC_iron-siderophores_like"/>
    <property type="match status" value="1"/>
</dbReference>
<dbReference type="KEGG" id="coe:CP258_09895"/>
<feature type="transmembrane region" description="Helical" evidence="9">
    <location>
        <begin position="276"/>
        <end position="297"/>
    </location>
</feature>
<gene>
    <name evidence="10" type="ORF">CP258_09895</name>
</gene>
<organism evidence="10 11">
    <name type="scientific">Corynebacterium pseudotuberculosis 258</name>
    <dbReference type="NCBI Taxonomy" id="1168865"/>
    <lineage>
        <taxon>Bacteria</taxon>
        <taxon>Bacillati</taxon>
        <taxon>Actinomycetota</taxon>
        <taxon>Actinomycetes</taxon>
        <taxon>Mycobacteriales</taxon>
        <taxon>Corynebacteriaceae</taxon>
        <taxon>Corynebacterium</taxon>
    </lineage>
</organism>
<feature type="region of interest" description="Disordered" evidence="8">
    <location>
        <begin position="1"/>
        <end position="20"/>
    </location>
</feature>
<name>A0AAU8PPA4_CORPS</name>
<proteinExistence type="inferred from homology"/>
<feature type="compositionally biased region" description="Polar residues" evidence="8">
    <location>
        <begin position="8"/>
        <end position="18"/>
    </location>
</feature>
<evidence type="ECO:0000256" key="9">
    <source>
        <dbReference type="SAM" id="Phobius"/>
    </source>
</evidence>
<dbReference type="PANTHER" id="PTHR30472:SF67">
    <property type="entry name" value="PERMEASE OF ABC TRANSPORTER-RELATED"/>
    <property type="match status" value="1"/>
</dbReference>
<evidence type="ECO:0000256" key="7">
    <source>
        <dbReference type="ARBA" id="ARBA00023136"/>
    </source>
</evidence>
<dbReference type="InterPro" id="IPR000522">
    <property type="entry name" value="ABC_transptr_permease_BtuC"/>
</dbReference>
<evidence type="ECO:0000256" key="3">
    <source>
        <dbReference type="ARBA" id="ARBA00022448"/>
    </source>
</evidence>
<dbReference type="FunFam" id="1.10.3470.10:FF:000001">
    <property type="entry name" value="Vitamin B12 ABC transporter permease BtuC"/>
    <property type="match status" value="1"/>
</dbReference>
<dbReference type="RefSeq" id="WP_014367729.1">
    <property type="nucleotide sequence ID" value="NC_017945.3"/>
</dbReference>
<evidence type="ECO:0000256" key="5">
    <source>
        <dbReference type="ARBA" id="ARBA00022692"/>
    </source>
</evidence>
<dbReference type="Pfam" id="PF01032">
    <property type="entry name" value="FecCD"/>
    <property type="match status" value="1"/>
</dbReference>
<evidence type="ECO:0000256" key="2">
    <source>
        <dbReference type="ARBA" id="ARBA00007935"/>
    </source>
</evidence>
<dbReference type="GO" id="GO:0022857">
    <property type="term" value="F:transmembrane transporter activity"/>
    <property type="evidence" value="ECO:0007669"/>
    <property type="project" value="InterPro"/>
</dbReference>
<reference evidence="10 11" key="1">
    <citation type="journal article" date="2013" name="J. Biotechnol.">
        <title>Genome sequence of Corynebacterium pseudotuberculosis biovar equi strain 258 and prediction of antigenic targets to improve biotechnological vaccine production.</title>
        <authorList>
            <person name="Soares S.C."/>
            <person name="Trost E."/>
            <person name="Ramos R.T."/>
            <person name="Carneiro A.R."/>
            <person name="Santos A.R."/>
            <person name="Pinto A.C."/>
            <person name="Barbosa E."/>
            <person name="Aburjaile F."/>
            <person name="Ali A."/>
            <person name="Diniz C.A."/>
            <person name="Hassan S.S."/>
            <person name="Fiaux K."/>
            <person name="Guimaraes L.C."/>
            <person name="Bakhtiar S.M."/>
            <person name="Pereira U."/>
            <person name="Almeida S.S."/>
            <person name="Abreu V.A."/>
            <person name="Rocha F.S."/>
            <person name="Dorella F.A."/>
            <person name="Miyoshi A."/>
            <person name="Silva A."/>
            <person name="Azevedo V."/>
            <person name="Tauch A."/>
        </authorList>
    </citation>
    <scope>NUCLEOTIDE SEQUENCE [LARGE SCALE GENOMIC DNA]</scope>
    <source>
        <strain evidence="10 11">258</strain>
    </source>
</reference>
<evidence type="ECO:0000256" key="8">
    <source>
        <dbReference type="SAM" id="MobiDB-lite"/>
    </source>
</evidence>
<sequence length="355" mass="36540">MDLDSRLTTRTVAPTTDSAPRKRRFRPAFPLVVMGGVILLIVLSVGSVFIGAASLSWNEVMGAMGFAGYDTPSLLRQSILFELRVPRILMGIVVGAGLAVAGACLQTVTHNPLAEPYLLGISGGASAGAVVVLVIGTQGILGLTAGAALGGLGSFLVLLMLLRGSGFQSQQVVLAGVLVGQFAQAVTFLIMMGKGDADSIQAVMAWLMGALGASRQEGLLVTFIVCITAIVVLWALSRHLDTLRLGDATAHTMGVPVVLTRGAVLVIVALMTSATVASVGAIGFVGLIVPHAVRLVVGSAHARVIPVSALVGAILLVVADAIARSLFKGQELPVGIITALIGVPIFFLLWKKGKK</sequence>
<accession>A0AAU8PPA4</accession>
<feature type="transmembrane region" description="Helical" evidence="9">
    <location>
        <begin position="141"/>
        <end position="161"/>
    </location>
</feature>
<dbReference type="GO" id="GO:0005886">
    <property type="term" value="C:plasma membrane"/>
    <property type="evidence" value="ECO:0007669"/>
    <property type="project" value="UniProtKB-SubCell"/>
</dbReference>
<dbReference type="Gene3D" id="1.10.3470.10">
    <property type="entry name" value="ABC transporter involved in vitamin B12 uptake, BtuC"/>
    <property type="match status" value="1"/>
</dbReference>
<keyword evidence="4" id="KW-1003">Cell membrane</keyword>
<keyword evidence="7 9" id="KW-0472">Membrane</keyword>
<evidence type="ECO:0000313" key="10">
    <source>
        <dbReference type="EMBL" id="AFK17548.2"/>
    </source>
</evidence>
<keyword evidence="6 9" id="KW-1133">Transmembrane helix</keyword>
<feature type="transmembrane region" description="Helical" evidence="9">
    <location>
        <begin position="117"/>
        <end position="135"/>
    </location>
</feature>
<dbReference type="Proteomes" id="UP000006465">
    <property type="component" value="Chromosome"/>
</dbReference>
<keyword evidence="5 9" id="KW-0812">Transmembrane</keyword>
<evidence type="ECO:0000256" key="1">
    <source>
        <dbReference type="ARBA" id="ARBA00004651"/>
    </source>
</evidence>
<feature type="transmembrane region" description="Helical" evidence="9">
    <location>
        <begin position="248"/>
        <end position="270"/>
    </location>
</feature>
<feature type="transmembrane region" description="Helical" evidence="9">
    <location>
        <begin position="218"/>
        <end position="236"/>
    </location>
</feature>
<feature type="transmembrane region" description="Helical" evidence="9">
    <location>
        <begin position="332"/>
        <end position="350"/>
    </location>
</feature>
<dbReference type="AlphaFoldDB" id="A0AAU8PPA4"/>
<dbReference type="GO" id="GO:0033214">
    <property type="term" value="P:siderophore-iron import into cell"/>
    <property type="evidence" value="ECO:0007669"/>
    <property type="project" value="TreeGrafter"/>
</dbReference>
<feature type="transmembrane region" description="Helical" evidence="9">
    <location>
        <begin position="31"/>
        <end position="55"/>
    </location>
</feature>
<feature type="transmembrane region" description="Helical" evidence="9">
    <location>
        <begin position="173"/>
        <end position="192"/>
    </location>
</feature>
<evidence type="ECO:0000256" key="4">
    <source>
        <dbReference type="ARBA" id="ARBA00022475"/>
    </source>
</evidence>
<dbReference type="InterPro" id="IPR037294">
    <property type="entry name" value="ABC_BtuC-like"/>
</dbReference>
<dbReference type="SUPFAM" id="SSF81345">
    <property type="entry name" value="ABC transporter involved in vitamin B12 uptake, BtuC"/>
    <property type="match status" value="1"/>
</dbReference>
<evidence type="ECO:0000313" key="11">
    <source>
        <dbReference type="Proteomes" id="UP000006465"/>
    </source>
</evidence>
<comment type="similarity">
    <text evidence="2">Belongs to the binding-protein-dependent transport system permease family. FecCD subfamily.</text>
</comment>
<feature type="transmembrane region" description="Helical" evidence="9">
    <location>
        <begin position="304"/>
        <end position="326"/>
    </location>
</feature>